<evidence type="ECO:0000313" key="1">
    <source>
        <dbReference type="EMBL" id="KAI0092115.1"/>
    </source>
</evidence>
<accession>A0ACB8UCV6</accession>
<dbReference type="Proteomes" id="UP001055072">
    <property type="component" value="Unassembled WGS sequence"/>
</dbReference>
<comment type="caution">
    <text evidence="1">The sequence shown here is derived from an EMBL/GenBank/DDBJ whole genome shotgun (WGS) entry which is preliminary data.</text>
</comment>
<evidence type="ECO:0000313" key="2">
    <source>
        <dbReference type="Proteomes" id="UP001055072"/>
    </source>
</evidence>
<gene>
    <name evidence="1" type="ORF">BDY19DRAFT_579559</name>
</gene>
<keyword evidence="2" id="KW-1185">Reference proteome</keyword>
<proteinExistence type="predicted"/>
<name>A0ACB8UCV6_9APHY</name>
<dbReference type="EMBL" id="MU274904">
    <property type="protein sequence ID" value="KAI0092115.1"/>
    <property type="molecule type" value="Genomic_DNA"/>
</dbReference>
<organism evidence="1 2">
    <name type="scientific">Irpex rosettiformis</name>
    <dbReference type="NCBI Taxonomy" id="378272"/>
    <lineage>
        <taxon>Eukaryota</taxon>
        <taxon>Fungi</taxon>
        <taxon>Dikarya</taxon>
        <taxon>Basidiomycota</taxon>
        <taxon>Agaricomycotina</taxon>
        <taxon>Agaricomycetes</taxon>
        <taxon>Polyporales</taxon>
        <taxon>Irpicaceae</taxon>
        <taxon>Irpex</taxon>
    </lineage>
</organism>
<protein>
    <submittedName>
        <fullName evidence="1">Uncharacterized protein</fullName>
    </submittedName>
</protein>
<reference evidence="1" key="1">
    <citation type="journal article" date="2021" name="Environ. Microbiol.">
        <title>Gene family expansions and transcriptome signatures uncover fungal adaptations to wood decay.</title>
        <authorList>
            <person name="Hage H."/>
            <person name="Miyauchi S."/>
            <person name="Viragh M."/>
            <person name="Drula E."/>
            <person name="Min B."/>
            <person name="Chaduli D."/>
            <person name="Navarro D."/>
            <person name="Favel A."/>
            <person name="Norest M."/>
            <person name="Lesage-Meessen L."/>
            <person name="Balint B."/>
            <person name="Merenyi Z."/>
            <person name="de Eugenio L."/>
            <person name="Morin E."/>
            <person name="Martinez A.T."/>
            <person name="Baldrian P."/>
            <person name="Stursova M."/>
            <person name="Martinez M.J."/>
            <person name="Novotny C."/>
            <person name="Magnuson J.K."/>
            <person name="Spatafora J.W."/>
            <person name="Maurice S."/>
            <person name="Pangilinan J."/>
            <person name="Andreopoulos W."/>
            <person name="LaButti K."/>
            <person name="Hundley H."/>
            <person name="Na H."/>
            <person name="Kuo A."/>
            <person name="Barry K."/>
            <person name="Lipzen A."/>
            <person name="Henrissat B."/>
            <person name="Riley R."/>
            <person name="Ahrendt S."/>
            <person name="Nagy L.G."/>
            <person name="Grigoriev I.V."/>
            <person name="Martin F."/>
            <person name="Rosso M.N."/>
        </authorList>
    </citation>
    <scope>NUCLEOTIDE SEQUENCE</scope>
    <source>
        <strain evidence="1">CBS 384.51</strain>
    </source>
</reference>
<sequence length="212" mass="22518">MTSGSMFSRNRLYPKAPEPNGDVSAVKGNCSDEQKQLNLNTLAFFAGIGEPSVFGYHVAANLKLVEMNVNRICISGSSAEASGEESVKAIQGHTICEIEVQTGMLSRHGTLAGACLVHLLDITTFTALFTVGFATESDPTGASTAMDIRWHASALPGTILSIHSTTLNYKGRTVSSRAEVYDRRKGTLIASAVHTVAPLASFKDTAARKAKL</sequence>